<keyword evidence="5 7" id="KW-0687">Ribonucleoprotein</keyword>
<dbReference type="NCBIfam" id="TIGR00060">
    <property type="entry name" value="L18_bact"/>
    <property type="match status" value="1"/>
</dbReference>
<dbReference type="SUPFAM" id="SSF53137">
    <property type="entry name" value="Translational machinery components"/>
    <property type="match status" value="1"/>
</dbReference>
<dbReference type="FunFam" id="3.30.420.100:FF:000001">
    <property type="entry name" value="50S ribosomal protein L18"/>
    <property type="match status" value="1"/>
</dbReference>
<sequence length="115" mass="12816">MKTKFDRRKFRVRSKINGTGIRPRLSVFRSNKFVSAQIIDDEKGLTIVSMSDKSLGKLGKLEKDGIGRAKELGKLLAEKAKTKKIKKTVFDKGGYKYHGKIKAVADGAREGGLEF</sequence>
<evidence type="ECO:0000256" key="4">
    <source>
        <dbReference type="ARBA" id="ARBA00022980"/>
    </source>
</evidence>
<dbReference type="GO" id="GO:0003735">
    <property type="term" value="F:structural constituent of ribosome"/>
    <property type="evidence" value="ECO:0007669"/>
    <property type="project" value="InterPro"/>
</dbReference>
<dbReference type="GO" id="GO:0008097">
    <property type="term" value="F:5S rRNA binding"/>
    <property type="evidence" value="ECO:0007669"/>
    <property type="project" value="TreeGrafter"/>
</dbReference>
<dbReference type="PANTHER" id="PTHR12899">
    <property type="entry name" value="39S RIBOSOMAL PROTEIN L18, MITOCHONDRIAL"/>
    <property type="match status" value="1"/>
</dbReference>
<dbReference type="EMBL" id="LBOI01000002">
    <property type="protein sequence ID" value="KKP32107.1"/>
    <property type="molecule type" value="Genomic_DNA"/>
</dbReference>
<dbReference type="Pfam" id="PF00861">
    <property type="entry name" value="Ribosomal_L18p"/>
    <property type="match status" value="1"/>
</dbReference>
<dbReference type="Gene3D" id="3.30.420.100">
    <property type="match status" value="1"/>
</dbReference>
<dbReference type="InterPro" id="IPR005484">
    <property type="entry name" value="Ribosomal_uL18_bac/plant/anim"/>
</dbReference>
<evidence type="ECO:0000256" key="2">
    <source>
        <dbReference type="ARBA" id="ARBA00022730"/>
    </source>
</evidence>
<evidence type="ECO:0000256" key="1">
    <source>
        <dbReference type="ARBA" id="ARBA00007116"/>
    </source>
</evidence>
<protein>
    <recommendedName>
        <fullName evidence="6 7">Large ribosomal subunit protein uL18</fullName>
    </recommendedName>
</protein>
<evidence type="ECO:0000313" key="8">
    <source>
        <dbReference type="EMBL" id="KKP32107.1"/>
    </source>
</evidence>
<dbReference type="HAMAP" id="MF_01337_B">
    <property type="entry name" value="Ribosomal_uL18_B"/>
    <property type="match status" value="1"/>
</dbReference>
<organism evidence="8 9">
    <name type="scientific">Candidatus Woesebacteria bacterium GW2011_GWC2_31_9</name>
    <dbReference type="NCBI Taxonomy" id="1618586"/>
    <lineage>
        <taxon>Bacteria</taxon>
        <taxon>Candidatus Woeseibacteriota</taxon>
    </lineage>
</organism>
<gene>
    <name evidence="7" type="primary">rplR</name>
    <name evidence="8" type="ORF">UR21_C0002G0026</name>
</gene>
<dbReference type="Proteomes" id="UP000034803">
    <property type="component" value="Unassembled WGS sequence"/>
</dbReference>
<comment type="caution">
    <text evidence="8">The sequence shown here is derived from an EMBL/GenBank/DDBJ whole genome shotgun (WGS) entry which is preliminary data.</text>
</comment>
<evidence type="ECO:0000313" key="9">
    <source>
        <dbReference type="Proteomes" id="UP000034803"/>
    </source>
</evidence>
<comment type="subunit">
    <text evidence="7">Part of the 50S ribosomal subunit; part of the 5S rRNA/L5/L18/L25 subcomplex. Contacts the 5S and 23S rRNAs.</text>
</comment>
<dbReference type="AlphaFoldDB" id="A0A0G0BM62"/>
<dbReference type="GO" id="GO:0006412">
    <property type="term" value="P:translation"/>
    <property type="evidence" value="ECO:0007669"/>
    <property type="project" value="UniProtKB-UniRule"/>
</dbReference>
<dbReference type="PATRIC" id="fig|1618586.3.peg.117"/>
<keyword evidence="4 7" id="KW-0689">Ribosomal protein</keyword>
<dbReference type="PANTHER" id="PTHR12899:SF3">
    <property type="entry name" value="LARGE RIBOSOMAL SUBUNIT PROTEIN UL18M"/>
    <property type="match status" value="1"/>
</dbReference>
<evidence type="ECO:0000256" key="7">
    <source>
        <dbReference type="HAMAP-Rule" id="MF_01337"/>
    </source>
</evidence>
<name>A0A0G0BM62_9BACT</name>
<proteinExistence type="inferred from homology"/>
<dbReference type="InterPro" id="IPR004389">
    <property type="entry name" value="Ribosomal_uL18_bac-type"/>
</dbReference>
<keyword evidence="3 7" id="KW-0694">RNA-binding</keyword>
<dbReference type="GO" id="GO:0022625">
    <property type="term" value="C:cytosolic large ribosomal subunit"/>
    <property type="evidence" value="ECO:0007669"/>
    <property type="project" value="TreeGrafter"/>
</dbReference>
<dbReference type="InterPro" id="IPR057268">
    <property type="entry name" value="Ribosomal_L18"/>
</dbReference>
<comment type="similarity">
    <text evidence="1 7">Belongs to the universal ribosomal protein uL18 family.</text>
</comment>
<dbReference type="CDD" id="cd00432">
    <property type="entry name" value="Ribosomal_L18_L5e"/>
    <property type="match status" value="1"/>
</dbReference>
<keyword evidence="2 7" id="KW-0699">rRNA-binding</keyword>
<evidence type="ECO:0000256" key="5">
    <source>
        <dbReference type="ARBA" id="ARBA00023274"/>
    </source>
</evidence>
<evidence type="ECO:0000256" key="3">
    <source>
        <dbReference type="ARBA" id="ARBA00022884"/>
    </source>
</evidence>
<evidence type="ECO:0000256" key="6">
    <source>
        <dbReference type="ARBA" id="ARBA00035197"/>
    </source>
</evidence>
<reference evidence="8 9" key="1">
    <citation type="journal article" date="2015" name="Nature">
        <title>rRNA introns, odd ribosomes, and small enigmatic genomes across a large radiation of phyla.</title>
        <authorList>
            <person name="Brown C.T."/>
            <person name="Hug L.A."/>
            <person name="Thomas B.C."/>
            <person name="Sharon I."/>
            <person name="Castelle C.J."/>
            <person name="Singh A."/>
            <person name="Wilkins M.J."/>
            <person name="Williams K.H."/>
            <person name="Banfield J.F."/>
        </authorList>
    </citation>
    <scope>NUCLEOTIDE SEQUENCE [LARGE SCALE GENOMIC DNA]</scope>
</reference>
<comment type="function">
    <text evidence="7">This is one of the proteins that bind and probably mediate the attachment of the 5S RNA into the large ribosomal subunit, where it forms part of the central protuberance.</text>
</comment>
<accession>A0A0G0BM62</accession>